<name>K7L9I7_SOYBN</name>
<dbReference type="eggNOG" id="ENOG502SP22">
    <property type="taxonomic scope" value="Eukaryota"/>
</dbReference>
<dbReference type="PANTHER" id="PTHR47186:SF45">
    <property type="entry name" value="DISEASE RESISTANCE RPP13-LIKE PROTEIN 1"/>
    <property type="match status" value="1"/>
</dbReference>
<reference evidence="4" key="3">
    <citation type="submission" date="2018-07" db="EMBL/GenBank/DDBJ databases">
        <title>WGS assembly of Glycine max.</title>
        <authorList>
            <person name="Schmutz J."/>
            <person name="Cannon S."/>
            <person name="Schlueter J."/>
            <person name="Ma J."/>
            <person name="Mitros T."/>
            <person name="Nelson W."/>
            <person name="Hyten D."/>
            <person name="Song Q."/>
            <person name="Thelen J."/>
            <person name="Cheng J."/>
            <person name="Xu D."/>
            <person name="Hellsten U."/>
            <person name="May G."/>
            <person name="Yu Y."/>
            <person name="Sakurai T."/>
            <person name="Umezawa T."/>
            <person name="Bhattacharyya M."/>
            <person name="Sandhu D."/>
            <person name="Valliyodan B."/>
            <person name="Lindquist E."/>
            <person name="Peto M."/>
            <person name="Grant D."/>
            <person name="Shu S."/>
            <person name="Goodstein D."/>
            <person name="Barry K."/>
            <person name="Futrell-Griggs M."/>
            <person name="Abernathy B."/>
            <person name="Du J."/>
            <person name="Tian Z."/>
            <person name="Zhu L."/>
            <person name="Gill N."/>
            <person name="Joshi T."/>
            <person name="Libault M."/>
            <person name="Sethuraman A."/>
            <person name="Zhang X."/>
            <person name="Shinozaki K."/>
            <person name="Nguyen H."/>
            <person name="Wing R."/>
            <person name="Cregan P."/>
            <person name="Specht J."/>
            <person name="Grimwood J."/>
            <person name="Rokhsar D."/>
            <person name="Stacey G."/>
            <person name="Shoemaker R."/>
            <person name="Jackson S."/>
        </authorList>
    </citation>
    <scope>NUCLEOTIDE SEQUENCE</scope>
    <source>
        <tissue evidence="4">Callus</tissue>
    </source>
</reference>
<dbReference type="Pfam" id="PF23598">
    <property type="entry name" value="LRR_14"/>
    <property type="match status" value="1"/>
</dbReference>
<protein>
    <recommendedName>
        <fullName evidence="3">Disease resistance R13L4/SHOC-2-like LRR domain-containing protein</fullName>
    </recommendedName>
</protein>
<dbReference type="SUPFAM" id="SSF52058">
    <property type="entry name" value="L domain-like"/>
    <property type="match status" value="1"/>
</dbReference>
<dbReference type="PANTHER" id="PTHR47186">
    <property type="entry name" value="LEUCINE-RICH REPEAT-CONTAINING PROTEIN 57"/>
    <property type="match status" value="1"/>
</dbReference>
<evidence type="ECO:0000313" key="4">
    <source>
        <dbReference type="EMBL" id="KRH45669.1"/>
    </source>
</evidence>
<dbReference type="Proteomes" id="UP000008827">
    <property type="component" value="Chromosome 8"/>
</dbReference>
<keyword evidence="2" id="KW-0175">Coiled coil</keyword>
<evidence type="ECO:0000256" key="2">
    <source>
        <dbReference type="SAM" id="Coils"/>
    </source>
</evidence>
<feature type="domain" description="Disease resistance R13L4/SHOC-2-like LRR" evidence="3">
    <location>
        <begin position="300"/>
        <end position="527"/>
    </location>
</feature>
<gene>
    <name evidence="5" type="primary">LOC102660304</name>
    <name evidence="4" type="ORF">GLYMA_08G286900</name>
</gene>
<dbReference type="Gramene" id="KRH45669">
    <property type="protein sequence ID" value="KRH45669"/>
    <property type="gene ID" value="GLYMA_08G286900"/>
</dbReference>
<sequence length="607" mass="68976">MSIRTNPFKAVATLLKHLVRVEKEAKLNDLKSELNKIKDLFLKVRENEEELLDTLAVVDGYIRNKNIRKLREEEGHFCQKIRNSTRKLLPAADAEAVGSSGQASQDVKLPQRPELNTALPSSTPQLEKDLQMIKDYYSNLDLFDRRWFSSLLQFPENAVLKRREIIFWSFSLQWGVTGDLGSYFWNAEKRLDSLLESKLFVPHGNGKSPIVSKFKINPLVHHKSLSPLFQNEEEQLCGYYSQIMTSSSSHASDIGFERLVLDQHKIKISDGFGFKSNPCYGVYNVGASYLNFGPGWMAKMKDLRVLQLGRWMQDSPKHHIEVESEEFLKELSGHKNLSCLSLRGISRIFELPPSIVKIGSLKILDLKACHNLETLPSDISSLRNLVQLNLSQCYLLDKMPKGIENLIWLKVLKGFVLGSSSKTPCRISDIAAKLERLKRLSIRIGSGAVIQGEFESLRKLSKLEHLKISWGVFDTRYIDIQISVPSSLKKLHLEGFPGQNIPEWLKPSKLPQDLQLTQLHITGGKLKSLDHDNYRSVEIVYLKYLKHLDVDLEHLRKLFPSLRVDDHGDDKEGGTGVVGASDGPWRRWPAAAVVVEEPFPFFIDSAI</sequence>
<reference evidence="4 5" key="1">
    <citation type="journal article" date="2010" name="Nature">
        <title>Genome sequence of the palaeopolyploid soybean.</title>
        <authorList>
            <person name="Schmutz J."/>
            <person name="Cannon S.B."/>
            <person name="Schlueter J."/>
            <person name="Ma J."/>
            <person name="Mitros T."/>
            <person name="Nelson W."/>
            <person name="Hyten D.L."/>
            <person name="Song Q."/>
            <person name="Thelen J.J."/>
            <person name="Cheng J."/>
            <person name="Xu D."/>
            <person name="Hellsten U."/>
            <person name="May G.D."/>
            <person name="Yu Y."/>
            <person name="Sakurai T."/>
            <person name="Umezawa T."/>
            <person name="Bhattacharyya M.K."/>
            <person name="Sandhu D."/>
            <person name="Valliyodan B."/>
            <person name="Lindquist E."/>
            <person name="Peto M."/>
            <person name="Grant D."/>
            <person name="Shu S."/>
            <person name="Goodstein D."/>
            <person name="Barry K."/>
            <person name="Futrell-Griggs M."/>
            <person name="Abernathy B."/>
            <person name="Du J."/>
            <person name="Tian Z."/>
            <person name="Zhu L."/>
            <person name="Gill N."/>
            <person name="Joshi T."/>
            <person name="Libault M."/>
            <person name="Sethuraman A."/>
            <person name="Zhang X.-C."/>
            <person name="Shinozaki K."/>
            <person name="Nguyen H.T."/>
            <person name="Wing R.A."/>
            <person name="Cregan P."/>
            <person name="Specht J."/>
            <person name="Grimwood J."/>
            <person name="Rokhsar D."/>
            <person name="Stacey G."/>
            <person name="Shoemaker R.C."/>
            <person name="Jackson S.A."/>
        </authorList>
    </citation>
    <scope>NUCLEOTIDE SEQUENCE [LARGE SCALE GENOMIC DNA]</scope>
    <source>
        <strain evidence="5">cv. Williams 82</strain>
        <tissue evidence="4">Callus</tissue>
    </source>
</reference>
<dbReference type="Gene3D" id="3.80.10.10">
    <property type="entry name" value="Ribonuclease Inhibitor"/>
    <property type="match status" value="1"/>
</dbReference>
<keyword evidence="6" id="KW-1185">Reference proteome</keyword>
<feature type="coiled-coil region" evidence="2">
    <location>
        <begin position="20"/>
        <end position="50"/>
    </location>
</feature>
<evidence type="ECO:0000256" key="1">
    <source>
        <dbReference type="ARBA" id="ARBA00022737"/>
    </source>
</evidence>
<organism evidence="4">
    <name type="scientific">Glycine max</name>
    <name type="common">Soybean</name>
    <name type="synonym">Glycine hispida</name>
    <dbReference type="NCBI Taxonomy" id="3847"/>
    <lineage>
        <taxon>Eukaryota</taxon>
        <taxon>Viridiplantae</taxon>
        <taxon>Streptophyta</taxon>
        <taxon>Embryophyta</taxon>
        <taxon>Tracheophyta</taxon>
        <taxon>Spermatophyta</taxon>
        <taxon>Magnoliopsida</taxon>
        <taxon>eudicotyledons</taxon>
        <taxon>Gunneridae</taxon>
        <taxon>Pentapetalae</taxon>
        <taxon>rosids</taxon>
        <taxon>fabids</taxon>
        <taxon>Fabales</taxon>
        <taxon>Fabaceae</taxon>
        <taxon>Papilionoideae</taxon>
        <taxon>50 kb inversion clade</taxon>
        <taxon>NPAAA clade</taxon>
        <taxon>indigoferoid/millettioid clade</taxon>
        <taxon>Phaseoleae</taxon>
        <taxon>Glycine</taxon>
        <taxon>Glycine subgen. Soja</taxon>
    </lineage>
</organism>
<evidence type="ECO:0000313" key="6">
    <source>
        <dbReference type="Proteomes" id="UP000008827"/>
    </source>
</evidence>
<dbReference type="HOGENOM" id="CLU_010051_2_1_1"/>
<proteinExistence type="predicted"/>
<dbReference type="SMR" id="K7L9I7"/>
<dbReference type="AlphaFoldDB" id="K7L9I7"/>
<reference evidence="5" key="2">
    <citation type="submission" date="2018-02" db="UniProtKB">
        <authorList>
            <consortium name="EnsemblPlants"/>
        </authorList>
    </citation>
    <scope>IDENTIFICATION</scope>
    <source>
        <strain evidence="5">Williams 82</strain>
    </source>
</reference>
<evidence type="ECO:0000313" key="5">
    <source>
        <dbReference type="EnsemblPlants" id="KRH45669"/>
    </source>
</evidence>
<evidence type="ECO:0000259" key="3">
    <source>
        <dbReference type="Pfam" id="PF23598"/>
    </source>
</evidence>
<dbReference type="PaxDb" id="3847-GLYMA08G39591.1"/>
<dbReference type="InterPro" id="IPR055414">
    <property type="entry name" value="LRR_R13L4/SHOC2-like"/>
</dbReference>
<keyword evidence="1" id="KW-0677">Repeat</keyword>
<dbReference type="InterPro" id="IPR032675">
    <property type="entry name" value="LRR_dom_sf"/>
</dbReference>
<accession>K7L9I7</accession>
<dbReference type="EnsemblPlants" id="KRH45669">
    <property type="protein sequence ID" value="KRH45669"/>
    <property type="gene ID" value="GLYMA_08G286900"/>
</dbReference>
<dbReference type="EMBL" id="CM000841">
    <property type="protein sequence ID" value="KRH45669.1"/>
    <property type="molecule type" value="Genomic_DNA"/>
</dbReference>